<sequence>MKHQQQMMMAYQQGVNLMQGKGAQISHTAPNFQAQNANINAHHQVTMSAPMANAKTLADQTIATLALNTHKSGAVMGMQWANECVDPQIRMYHVNGANMCQEMAYEIWSWMNQNGYYQPPTFDTTQTTQMTGMFQPMDTMNNMGTMNMQGQNNGIQGNIQ</sequence>
<dbReference type="RefSeq" id="WP_066414623.1">
    <property type="nucleotide sequence ID" value="NZ_CP018866.1"/>
</dbReference>
<dbReference type="InterPro" id="IPR012851">
    <property type="entry name" value="Spore_coat_CotF-like"/>
</dbReference>
<proteinExistence type="predicted"/>
<reference evidence="1 2" key="1">
    <citation type="submission" date="2016-12" db="EMBL/GenBank/DDBJ databases">
        <title>The whole genome sequencing and assembly of Bacillus cohnii DSM 6307T strain.</title>
        <authorList>
            <person name="Lee Y.-J."/>
            <person name="Yi H."/>
            <person name="Bahn Y.-S."/>
            <person name="Kim J.F."/>
            <person name="Lee D.-W."/>
        </authorList>
    </citation>
    <scope>NUCLEOTIDE SEQUENCE [LARGE SCALE GENOMIC DNA]</scope>
    <source>
        <strain evidence="1 2">DSM 6307</strain>
    </source>
</reference>
<accession>A0A223KMV3</accession>
<protein>
    <submittedName>
        <fullName evidence="1">Uncharacterized protein</fullName>
    </submittedName>
</protein>
<evidence type="ECO:0000313" key="2">
    <source>
        <dbReference type="Proteomes" id="UP000215224"/>
    </source>
</evidence>
<gene>
    <name evidence="1" type="ORF">BC6307_05015</name>
</gene>
<evidence type="ECO:0000313" key="1">
    <source>
        <dbReference type="EMBL" id="AST90688.1"/>
    </source>
</evidence>
<dbReference type="InterPro" id="IPR012347">
    <property type="entry name" value="Ferritin-like"/>
</dbReference>
<dbReference type="KEGG" id="bcoh:BC6307_05015"/>
<dbReference type="EMBL" id="CP018866">
    <property type="protein sequence ID" value="AST90688.1"/>
    <property type="molecule type" value="Genomic_DNA"/>
</dbReference>
<dbReference type="Pfam" id="PF07875">
    <property type="entry name" value="Coat_F"/>
    <property type="match status" value="1"/>
</dbReference>
<dbReference type="Gene3D" id="1.20.1260.10">
    <property type="match status" value="1"/>
</dbReference>
<name>A0A223KMV3_9BACI</name>
<dbReference type="AlphaFoldDB" id="A0A223KMV3"/>
<dbReference type="STRING" id="1314751.GCA_001591425_01680"/>
<dbReference type="Proteomes" id="UP000215224">
    <property type="component" value="Chromosome"/>
</dbReference>
<organism evidence="1 2">
    <name type="scientific">Sutcliffiella cohnii</name>
    <dbReference type="NCBI Taxonomy" id="33932"/>
    <lineage>
        <taxon>Bacteria</taxon>
        <taxon>Bacillati</taxon>
        <taxon>Bacillota</taxon>
        <taxon>Bacilli</taxon>
        <taxon>Bacillales</taxon>
        <taxon>Bacillaceae</taxon>
        <taxon>Sutcliffiella</taxon>
    </lineage>
</organism>
<keyword evidence="2" id="KW-1185">Reference proteome</keyword>